<sequence length="419" mass="46442">MACGRQTEYWRQGTSCTAVCGCVVEEKAPVPVNTHPAIQVGGVKKSQRFRPCTAALRDIRRYQKSGKLPVQRLVQNPKFTLARVPTLHFDTNTPPLQSQLWVVHDSRMKLILRPEWRLWPISTFLGVTDLKTGVTIALLFALLNKVAGVYGLIATLTGAGGNFAQLSLYIYSVLGLVALSWGLKSVKDENPQHTLYFAYFFFVDHILSTAWTVFFTIVWWYHTPHDGQQISNSPAQEAIRHGASDVKHNLTDTQRAAANILWHEEKGTAMGVIVVSWLAKIYFALLLYSYAMHLRKGSYNSIRHFRSFSSTPTGYTAALTEEEDENEEFYLPSIRKHQPPRASKDSISHLPNGSAPYLPGGSASHGRNGSSSHVANGSITHLPDFVSAPGRHGRKASRGSSAKINIPGRKSEVNGEGYL</sequence>
<dbReference type="PROSITE" id="PS51257">
    <property type="entry name" value="PROKAR_LIPOPROTEIN"/>
    <property type="match status" value="1"/>
</dbReference>
<protein>
    <recommendedName>
        <fullName evidence="5">DUF1753-domain-containing protein</fullName>
    </recommendedName>
</protein>
<evidence type="ECO:0000256" key="1">
    <source>
        <dbReference type="SAM" id="MobiDB-lite"/>
    </source>
</evidence>
<proteinExistence type="predicted"/>
<dbReference type="STRING" id="180088.A0A1J8QGQ3"/>
<dbReference type="Pfam" id="PF08552">
    <property type="entry name" value="Kei1"/>
    <property type="match status" value="1"/>
</dbReference>
<dbReference type="OrthoDB" id="3338076at2759"/>
<dbReference type="EMBL" id="LVVM01006254">
    <property type="protein sequence ID" value="OJA08586.1"/>
    <property type="molecule type" value="Genomic_DNA"/>
</dbReference>
<dbReference type="AlphaFoldDB" id="A0A1J8QGQ3"/>
<dbReference type="GO" id="GO:0000139">
    <property type="term" value="C:Golgi membrane"/>
    <property type="evidence" value="ECO:0007669"/>
    <property type="project" value="TreeGrafter"/>
</dbReference>
<dbReference type="GO" id="GO:0070916">
    <property type="term" value="C:inositol phosphoceramide synthase complex"/>
    <property type="evidence" value="ECO:0007669"/>
    <property type="project" value="TreeGrafter"/>
</dbReference>
<dbReference type="GO" id="GO:0070917">
    <property type="term" value="F:inositol phosphoceramide synthase regulator activity"/>
    <property type="evidence" value="ECO:0007669"/>
    <property type="project" value="InterPro"/>
</dbReference>
<gene>
    <name evidence="3" type="ORF">AZE42_04565</name>
</gene>
<reference evidence="3 4" key="1">
    <citation type="submission" date="2016-03" db="EMBL/GenBank/DDBJ databases">
        <title>Comparative genomics of the ectomycorrhizal sister species Rhizopogon vinicolor and Rhizopogon vesiculosus (Basidiomycota: Boletales) reveals a divergence of the mating type B locus.</title>
        <authorList>
            <person name="Mujic A.B."/>
            <person name="Kuo A."/>
            <person name="Tritt A."/>
            <person name="Lipzen A."/>
            <person name="Chen C."/>
            <person name="Johnson J."/>
            <person name="Sharma A."/>
            <person name="Barry K."/>
            <person name="Grigoriev I.V."/>
            <person name="Spatafora J.W."/>
        </authorList>
    </citation>
    <scope>NUCLEOTIDE SEQUENCE [LARGE SCALE GENOMIC DNA]</scope>
    <source>
        <strain evidence="3 4">AM-OR11-056</strain>
    </source>
</reference>
<dbReference type="InterPro" id="IPR009072">
    <property type="entry name" value="Histone-fold"/>
</dbReference>
<feature type="region of interest" description="Disordered" evidence="1">
    <location>
        <begin position="334"/>
        <end position="419"/>
    </location>
</feature>
<dbReference type="PANTHER" id="PTHR28077">
    <property type="entry name" value="INOSITOL PHOSPHORYLCERAMIDE SYNTHASE REGULATORY SUBUNIT KEI1"/>
    <property type="match status" value="1"/>
</dbReference>
<evidence type="ECO:0000256" key="2">
    <source>
        <dbReference type="SAM" id="Phobius"/>
    </source>
</evidence>
<keyword evidence="2" id="KW-0472">Membrane</keyword>
<name>A0A1J8QGQ3_9AGAM</name>
<keyword evidence="4" id="KW-1185">Reference proteome</keyword>
<dbReference type="GO" id="GO:0006673">
    <property type="term" value="P:inositol phosphoceramide metabolic process"/>
    <property type="evidence" value="ECO:0007669"/>
    <property type="project" value="InterPro"/>
</dbReference>
<dbReference type="InterPro" id="IPR013862">
    <property type="entry name" value="Kei1"/>
</dbReference>
<evidence type="ECO:0000313" key="3">
    <source>
        <dbReference type="EMBL" id="OJA08586.1"/>
    </source>
</evidence>
<dbReference type="Gene3D" id="1.10.20.10">
    <property type="entry name" value="Histone, subunit A"/>
    <property type="match status" value="1"/>
</dbReference>
<dbReference type="GO" id="GO:0046982">
    <property type="term" value="F:protein heterodimerization activity"/>
    <property type="evidence" value="ECO:0007669"/>
    <property type="project" value="InterPro"/>
</dbReference>
<keyword evidence="2" id="KW-1133">Transmembrane helix</keyword>
<feature type="compositionally biased region" description="Polar residues" evidence="1">
    <location>
        <begin position="365"/>
        <end position="379"/>
    </location>
</feature>
<organism evidence="3 4">
    <name type="scientific">Rhizopogon vesiculosus</name>
    <dbReference type="NCBI Taxonomy" id="180088"/>
    <lineage>
        <taxon>Eukaryota</taxon>
        <taxon>Fungi</taxon>
        <taxon>Dikarya</taxon>
        <taxon>Basidiomycota</taxon>
        <taxon>Agaricomycotina</taxon>
        <taxon>Agaricomycetes</taxon>
        <taxon>Agaricomycetidae</taxon>
        <taxon>Boletales</taxon>
        <taxon>Suillineae</taxon>
        <taxon>Rhizopogonaceae</taxon>
        <taxon>Rhizopogon</taxon>
    </lineage>
</organism>
<dbReference type="Proteomes" id="UP000183567">
    <property type="component" value="Unassembled WGS sequence"/>
</dbReference>
<feature type="transmembrane region" description="Helical" evidence="2">
    <location>
        <begin position="269"/>
        <end position="291"/>
    </location>
</feature>
<evidence type="ECO:0008006" key="5">
    <source>
        <dbReference type="Google" id="ProtNLM"/>
    </source>
</evidence>
<dbReference type="PANTHER" id="PTHR28077:SF1">
    <property type="entry name" value="INOSITOL PHOSPHORYLCERAMIDE SYNTHASE REGULATORY SUBUNIT KEI1"/>
    <property type="match status" value="1"/>
</dbReference>
<comment type="caution">
    <text evidence="3">The sequence shown here is derived from an EMBL/GenBank/DDBJ whole genome shotgun (WGS) entry which is preliminary data.</text>
</comment>
<keyword evidence="2" id="KW-0812">Transmembrane</keyword>
<evidence type="ECO:0000313" key="4">
    <source>
        <dbReference type="Proteomes" id="UP000183567"/>
    </source>
</evidence>
<feature type="transmembrane region" description="Helical" evidence="2">
    <location>
        <begin position="195"/>
        <end position="221"/>
    </location>
</feature>
<accession>A0A1J8QGQ3</accession>
<feature type="transmembrane region" description="Helical" evidence="2">
    <location>
        <begin position="163"/>
        <end position="183"/>
    </location>
</feature>